<dbReference type="OrthoDB" id="389393at2759"/>
<dbReference type="AlphaFoldDB" id="A0A0J9TSY7"/>
<accession>A0A0J9TSY7</accession>
<dbReference type="EMBL" id="KQ235474">
    <property type="protein sequence ID" value="KMZ98411.1"/>
    <property type="molecule type" value="Genomic_DNA"/>
</dbReference>
<organism evidence="1 2">
    <name type="scientific">Plasmodium vivax North Korean</name>
    <dbReference type="NCBI Taxonomy" id="1035514"/>
    <lineage>
        <taxon>Eukaryota</taxon>
        <taxon>Sar</taxon>
        <taxon>Alveolata</taxon>
        <taxon>Apicomplexa</taxon>
        <taxon>Aconoidasida</taxon>
        <taxon>Haemosporida</taxon>
        <taxon>Plasmodiidae</taxon>
        <taxon>Plasmodium</taxon>
        <taxon>Plasmodium (Plasmodium)</taxon>
    </lineage>
</organism>
<name>A0A0J9TSY7_PLAVI</name>
<gene>
    <name evidence="1" type="ORF">PVNG_04355</name>
</gene>
<sequence length="255" mass="29912">MNYNKSKIHQTNAIYNTFIIKYDSVSEIISAQQRIKKECNVGTDEENNKPCDRLIFGDDCNDTNFYRNCLIADKYLTHLKDNSSELNINVACKYFSYWTYKEMLSDNKHSYSVRKLHEIIIQSKPVHICKDYVEDITTETFKNIDNLNKLYQNFMEILRVDDKYTCNQAKICVDLYKSLEKTCYSNSDDLFCKGIEKFREAYNKTMETKEICKEYKILQPSPKHSERSSNTIPVVAITAISFASIMTYKVNKCYS</sequence>
<evidence type="ECO:0000313" key="2">
    <source>
        <dbReference type="Proteomes" id="UP000053239"/>
    </source>
</evidence>
<evidence type="ECO:0000313" key="1">
    <source>
        <dbReference type="EMBL" id="KMZ98411.1"/>
    </source>
</evidence>
<dbReference type="Proteomes" id="UP000053239">
    <property type="component" value="Unassembled WGS sequence"/>
</dbReference>
<reference evidence="1 2" key="1">
    <citation type="submission" date="2011-09" db="EMBL/GenBank/DDBJ databases">
        <title>The Genome Sequence of Plasmodium vivax North Korean.</title>
        <authorList>
            <consortium name="The Broad Institute Genome Sequencing Platform"/>
            <consortium name="The Broad Institute Genome Sequencing Center for Infectious Disease"/>
            <person name="Neafsey D."/>
            <person name="Carlton J."/>
            <person name="Barnwell J."/>
            <person name="Collins W."/>
            <person name="Escalante A."/>
            <person name="Mullikin J."/>
            <person name="Saul A."/>
            <person name="Guigo R."/>
            <person name="Camara F."/>
            <person name="Young S.K."/>
            <person name="Zeng Q."/>
            <person name="Gargeya S."/>
            <person name="Fitzgerald M."/>
            <person name="Haas B."/>
            <person name="Abouelleil A."/>
            <person name="Alvarado L."/>
            <person name="Arachchi H.M."/>
            <person name="Berlin A."/>
            <person name="Brown A."/>
            <person name="Chapman S.B."/>
            <person name="Chen Z."/>
            <person name="Dunbar C."/>
            <person name="Freedman E."/>
            <person name="Gearin G."/>
            <person name="Gellesch M."/>
            <person name="Goldberg J."/>
            <person name="Griggs A."/>
            <person name="Gujja S."/>
            <person name="Heiman D."/>
            <person name="Howarth C."/>
            <person name="Larson L."/>
            <person name="Lui A."/>
            <person name="MacDonald P.J.P."/>
            <person name="Montmayeur A."/>
            <person name="Murphy C."/>
            <person name="Neiman D."/>
            <person name="Pearson M."/>
            <person name="Priest M."/>
            <person name="Roberts A."/>
            <person name="Saif S."/>
            <person name="Shea T."/>
            <person name="Shenoy N."/>
            <person name="Sisk P."/>
            <person name="Stolte C."/>
            <person name="Sykes S."/>
            <person name="Wortman J."/>
            <person name="Nusbaum C."/>
            <person name="Birren B."/>
        </authorList>
    </citation>
    <scope>NUCLEOTIDE SEQUENCE [LARGE SCALE GENOMIC DNA]</scope>
    <source>
        <strain evidence="1 2">North Korean</strain>
    </source>
</reference>
<proteinExistence type="predicted"/>
<protein>
    <submittedName>
        <fullName evidence="1">Uncharacterized protein</fullName>
    </submittedName>
</protein>